<feature type="domain" description="ABC-three component systems C-terminal" evidence="1">
    <location>
        <begin position="73"/>
        <end position="185"/>
    </location>
</feature>
<sequence length="188" mass="21188">MASMMTIVRDNTTQGDLAGRDIHKTYNAVREPTAMARLVEQYLAETLADQSLSAWTEKLEHFLSNETSSDIRGLEEKLKCSGREEMVKVALLRKQSAWKAIMRQQGSKSAQTIYTFLMAEIVVNFEQSVLPLVQGNASREMVDTAMLDKVISPALQMLESNPLMLNKMDIQGLVYFLAGNCYIRWDAC</sequence>
<dbReference type="EMBL" id="BMYS01000009">
    <property type="protein sequence ID" value="GGW86690.1"/>
    <property type="molecule type" value="Genomic_DNA"/>
</dbReference>
<comment type="caution">
    <text evidence="2">The sequence shown here is derived from an EMBL/GenBank/DDBJ whole genome shotgun (WGS) entry which is preliminary data.</text>
</comment>
<evidence type="ECO:0000313" key="2">
    <source>
        <dbReference type="EMBL" id="GGW86690.1"/>
    </source>
</evidence>
<accession>A0A918MZC4</accession>
<organism evidence="2 3">
    <name type="scientific">Advenella faeciporci</name>
    <dbReference type="NCBI Taxonomy" id="797535"/>
    <lineage>
        <taxon>Bacteria</taxon>
        <taxon>Pseudomonadati</taxon>
        <taxon>Pseudomonadota</taxon>
        <taxon>Betaproteobacteria</taxon>
        <taxon>Burkholderiales</taxon>
        <taxon>Alcaligenaceae</taxon>
    </lineage>
</organism>
<dbReference type="InterPro" id="IPR046911">
    <property type="entry name" value="ABC-3C_CTD9"/>
</dbReference>
<name>A0A918MZC4_9BURK</name>
<dbReference type="AlphaFoldDB" id="A0A918MZC4"/>
<reference evidence="2" key="1">
    <citation type="journal article" date="2014" name="Int. J. Syst. Evol. Microbiol.">
        <title>Complete genome sequence of Corynebacterium casei LMG S-19264T (=DSM 44701T), isolated from a smear-ripened cheese.</title>
        <authorList>
            <consortium name="US DOE Joint Genome Institute (JGI-PGF)"/>
            <person name="Walter F."/>
            <person name="Albersmeier A."/>
            <person name="Kalinowski J."/>
            <person name="Ruckert C."/>
        </authorList>
    </citation>
    <scope>NUCLEOTIDE SEQUENCE</scope>
    <source>
        <strain evidence="2">KCTC 23732</strain>
    </source>
</reference>
<reference evidence="2" key="2">
    <citation type="submission" date="2020-09" db="EMBL/GenBank/DDBJ databases">
        <authorList>
            <person name="Sun Q."/>
            <person name="Kim S."/>
        </authorList>
    </citation>
    <scope>NUCLEOTIDE SEQUENCE</scope>
    <source>
        <strain evidence="2">KCTC 23732</strain>
    </source>
</reference>
<keyword evidence="3" id="KW-1185">Reference proteome</keyword>
<dbReference type="Proteomes" id="UP000608345">
    <property type="component" value="Unassembled WGS sequence"/>
</dbReference>
<gene>
    <name evidence="2" type="ORF">GCM10011450_15760</name>
</gene>
<protein>
    <recommendedName>
        <fullName evidence="1">ABC-three component systems C-terminal domain-containing protein</fullName>
    </recommendedName>
</protein>
<evidence type="ECO:0000313" key="3">
    <source>
        <dbReference type="Proteomes" id="UP000608345"/>
    </source>
</evidence>
<dbReference type="Pfam" id="PF20285">
    <property type="entry name" value="CTD9"/>
    <property type="match status" value="1"/>
</dbReference>
<proteinExistence type="predicted"/>
<evidence type="ECO:0000259" key="1">
    <source>
        <dbReference type="Pfam" id="PF20285"/>
    </source>
</evidence>